<evidence type="ECO:0000256" key="1">
    <source>
        <dbReference type="SAM" id="MobiDB-lite"/>
    </source>
</evidence>
<dbReference type="Proteomes" id="UP000279833">
    <property type="component" value="Unassembled WGS sequence"/>
</dbReference>
<feature type="compositionally biased region" description="Polar residues" evidence="1">
    <location>
        <begin position="67"/>
        <end position="77"/>
    </location>
</feature>
<proteinExistence type="predicted"/>
<evidence type="ECO:0000313" key="4">
    <source>
        <dbReference type="WBParaSite" id="SCUD_0001588501-mRNA-1"/>
    </source>
</evidence>
<dbReference type="WBParaSite" id="SCUD_0001588501-mRNA-1">
    <property type="protein sequence ID" value="SCUD_0001588501-mRNA-1"/>
    <property type="gene ID" value="SCUD_0001588501"/>
</dbReference>
<organism evidence="4">
    <name type="scientific">Schistosoma curassoni</name>
    <dbReference type="NCBI Taxonomy" id="6186"/>
    <lineage>
        <taxon>Eukaryota</taxon>
        <taxon>Metazoa</taxon>
        <taxon>Spiralia</taxon>
        <taxon>Lophotrochozoa</taxon>
        <taxon>Platyhelminthes</taxon>
        <taxon>Trematoda</taxon>
        <taxon>Digenea</taxon>
        <taxon>Strigeidida</taxon>
        <taxon>Schistosomatoidea</taxon>
        <taxon>Schistosomatidae</taxon>
        <taxon>Schistosoma</taxon>
    </lineage>
</organism>
<name>A0A183KLG8_9TREM</name>
<gene>
    <name evidence="2" type="ORF">SCUD_LOCUS15882</name>
</gene>
<dbReference type="EMBL" id="UZAK01038090">
    <property type="protein sequence ID" value="VDP60348.1"/>
    <property type="molecule type" value="Genomic_DNA"/>
</dbReference>
<accession>A0A183KLG8</accession>
<protein>
    <submittedName>
        <fullName evidence="4">Secreted protein</fullName>
    </submittedName>
</protein>
<feature type="region of interest" description="Disordered" evidence="1">
    <location>
        <begin position="49"/>
        <end position="77"/>
    </location>
</feature>
<sequence>MWRSATVSGFECFAAPATILSSAASKSALVTPTTLSSLRAADKAASLHRRAISAPDIPGHQADKRSTSSFCTTSGAS</sequence>
<evidence type="ECO:0000313" key="3">
    <source>
        <dbReference type="Proteomes" id="UP000279833"/>
    </source>
</evidence>
<keyword evidence="3" id="KW-1185">Reference proteome</keyword>
<evidence type="ECO:0000313" key="2">
    <source>
        <dbReference type="EMBL" id="VDP60348.1"/>
    </source>
</evidence>
<reference evidence="4" key="1">
    <citation type="submission" date="2016-06" db="UniProtKB">
        <authorList>
            <consortium name="WormBaseParasite"/>
        </authorList>
    </citation>
    <scope>IDENTIFICATION</scope>
</reference>
<reference evidence="2 3" key="2">
    <citation type="submission" date="2018-11" db="EMBL/GenBank/DDBJ databases">
        <authorList>
            <consortium name="Pathogen Informatics"/>
        </authorList>
    </citation>
    <scope>NUCLEOTIDE SEQUENCE [LARGE SCALE GENOMIC DNA]</scope>
    <source>
        <strain evidence="2">Dakar</strain>
        <strain evidence="3">Dakar, Senegal</strain>
    </source>
</reference>
<dbReference type="AlphaFoldDB" id="A0A183KLG8"/>